<dbReference type="InterPro" id="IPR021522">
    <property type="entry name" value="MctB"/>
</dbReference>
<dbReference type="Pfam" id="PF11382">
    <property type="entry name" value="MctB"/>
    <property type="match status" value="1"/>
</dbReference>
<evidence type="ECO:0000256" key="1">
    <source>
        <dbReference type="SAM" id="Coils"/>
    </source>
</evidence>
<feature type="coiled-coil region" evidence="1">
    <location>
        <begin position="36"/>
        <end position="70"/>
    </location>
</feature>
<reference evidence="3 4" key="1">
    <citation type="journal article" date="2014" name="Genome Announc.">
        <title>Complete Genome Sequence of Amino Acid-Utilizing Eubacterium acidaminophilum al-2 (DSM 3953).</title>
        <authorList>
            <person name="Poehlein A."/>
            <person name="Andreesen J.R."/>
            <person name="Daniel R."/>
        </authorList>
    </citation>
    <scope>NUCLEOTIDE SEQUENCE [LARGE SCALE GENOMIC DNA]</scope>
    <source>
        <strain evidence="3 4">DSM 3953</strain>
    </source>
</reference>
<dbReference type="AlphaFoldDB" id="W8U6G1"/>
<keyword evidence="2" id="KW-0472">Membrane</keyword>
<dbReference type="STRING" id="1286171.EAL2_c12160"/>
<evidence type="ECO:0000256" key="2">
    <source>
        <dbReference type="SAM" id="Phobius"/>
    </source>
</evidence>
<feature type="transmembrane region" description="Helical" evidence="2">
    <location>
        <begin position="7"/>
        <end position="29"/>
    </location>
</feature>
<sequence length="288" mass="31929">MLINMKYYITTIGAIFIALGIGILIGFNLDGDIMISEQQLEMVNKLEEKISEVKAQNDTLTGTIASMEKQREDIDKYIEYSSGNVIKDRLAGKNIAVIQTTEDYFYPNTVAFLQKAGGSVPFELLLKDSLMKSLDLQAFNQEFGTTFKTSADIVNHLCKTIFEEKNMVFANALSQKGYVQINAGSMDLKNIDAVVMESGGTKEDKEKMQLFDGTVIEYLKGKNVSVVGVERTDVEFSHVPFFKESKISSVDNVNKILGEISLVMALDGKSGHFGEKETAEAILPQELN</sequence>
<keyword evidence="4" id="KW-1185">Reference proteome</keyword>
<keyword evidence="1" id="KW-0175">Coiled coil</keyword>
<evidence type="ECO:0000313" key="3">
    <source>
        <dbReference type="EMBL" id="AHM56511.1"/>
    </source>
</evidence>
<evidence type="ECO:0008006" key="5">
    <source>
        <dbReference type="Google" id="ProtNLM"/>
    </source>
</evidence>
<dbReference type="RefSeq" id="WP_025435508.1">
    <property type="nucleotide sequence ID" value="NZ_CP007452.1"/>
</dbReference>
<gene>
    <name evidence="3" type="ORF">EAL2_c12160</name>
</gene>
<evidence type="ECO:0000313" key="4">
    <source>
        <dbReference type="Proteomes" id="UP000019591"/>
    </source>
</evidence>
<keyword evidence="2" id="KW-1133">Transmembrane helix</keyword>
<keyword evidence="2" id="KW-0812">Transmembrane</keyword>
<name>W8U6G1_PEPAC</name>
<dbReference type="EMBL" id="CP007452">
    <property type="protein sequence ID" value="AHM56511.1"/>
    <property type="molecule type" value="Genomic_DNA"/>
</dbReference>
<dbReference type="GO" id="GO:0055070">
    <property type="term" value="P:copper ion homeostasis"/>
    <property type="evidence" value="ECO:0007669"/>
    <property type="project" value="InterPro"/>
</dbReference>
<protein>
    <recommendedName>
        <fullName evidence="5">Copper transport outer membrane protein, MctB</fullName>
    </recommendedName>
</protein>
<proteinExistence type="predicted"/>
<dbReference type="eggNOG" id="ENOG502Z9M5">
    <property type="taxonomic scope" value="Bacteria"/>
</dbReference>
<accession>W8U6G1</accession>
<dbReference type="KEGG" id="eac:EAL2_c12160"/>
<dbReference type="GO" id="GO:0016020">
    <property type="term" value="C:membrane"/>
    <property type="evidence" value="ECO:0007669"/>
    <property type="project" value="InterPro"/>
</dbReference>
<dbReference type="PATRIC" id="fig|1286171.3.peg.1165"/>
<organism evidence="3 4">
    <name type="scientific">Peptoclostridium acidaminophilum DSM 3953</name>
    <dbReference type="NCBI Taxonomy" id="1286171"/>
    <lineage>
        <taxon>Bacteria</taxon>
        <taxon>Bacillati</taxon>
        <taxon>Bacillota</taxon>
        <taxon>Clostridia</taxon>
        <taxon>Peptostreptococcales</taxon>
        <taxon>Peptoclostridiaceae</taxon>
        <taxon>Peptoclostridium</taxon>
    </lineage>
</organism>
<dbReference type="HOGENOM" id="CLU_072020_1_0_9"/>
<dbReference type="OrthoDB" id="2382049at2"/>
<dbReference type="Proteomes" id="UP000019591">
    <property type="component" value="Chromosome"/>
</dbReference>